<dbReference type="Gene3D" id="3.40.710.10">
    <property type="entry name" value="DD-peptidase/beta-lactamase superfamily"/>
    <property type="match status" value="1"/>
</dbReference>
<dbReference type="Gene3D" id="3.30.559.10">
    <property type="entry name" value="Chloramphenicol acetyltransferase-like domain"/>
    <property type="match status" value="2"/>
</dbReference>
<dbReference type="OrthoDB" id="444127at2759"/>
<feature type="domain" description="Beta-lactamase-related" evidence="3">
    <location>
        <begin position="82"/>
        <end position="399"/>
    </location>
</feature>
<dbReference type="Pfam" id="PF00144">
    <property type="entry name" value="Beta-lactamase"/>
    <property type="match status" value="1"/>
</dbReference>
<evidence type="ECO:0000256" key="1">
    <source>
        <dbReference type="ARBA" id="ARBA00038215"/>
    </source>
</evidence>
<comment type="caution">
    <text evidence="4">The sequence shown here is derived from an EMBL/GenBank/DDBJ whole genome shotgun (WGS) entry which is preliminary data.</text>
</comment>
<dbReference type="Pfam" id="PF02458">
    <property type="entry name" value="Transferase"/>
    <property type="match status" value="2"/>
</dbReference>
<evidence type="ECO:0000313" key="4">
    <source>
        <dbReference type="EMBL" id="KAF5365311.1"/>
    </source>
</evidence>
<dbReference type="Proteomes" id="UP000559256">
    <property type="component" value="Unassembled WGS sequence"/>
</dbReference>
<feature type="chain" id="PRO_5034723787" description="Beta-lactamase-related domain-containing protein" evidence="2">
    <location>
        <begin position="23"/>
        <end position="1182"/>
    </location>
</feature>
<comment type="similarity">
    <text evidence="1">Belongs to the peptidase S12 family.</text>
</comment>
<dbReference type="SUPFAM" id="SSF56601">
    <property type="entry name" value="beta-lactamase/transpeptidase-like"/>
    <property type="match status" value="1"/>
</dbReference>
<proteinExistence type="inferred from homology"/>
<feature type="signal peptide" evidence="2">
    <location>
        <begin position="1"/>
        <end position="22"/>
    </location>
</feature>
<keyword evidence="5" id="KW-1185">Reference proteome</keyword>
<dbReference type="PANTHER" id="PTHR46825">
    <property type="entry name" value="D-ALANYL-D-ALANINE-CARBOXYPEPTIDASE/ENDOPEPTIDASE AMPH"/>
    <property type="match status" value="1"/>
</dbReference>
<dbReference type="InterPro" id="IPR050491">
    <property type="entry name" value="AmpC-like"/>
</dbReference>
<accession>A0A8H5GHT3</accession>
<name>A0A8H5GHT3_9AGAR</name>
<organism evidence="4 5">
    <name type="scientific">Tetrapyrgos nigripes</name>
    <dbReference type="NCBI Taxonomy" id="182062"/>
    <lineage>
        <taxon>Eukaryota</taxon>
        <taxon>Fungi</taxon>
        <taxon>Dikarya</taxon>
        <taxon>Basidiomycota</taxon>
        <taxon>Agaricomycotina</taxon>
        <taxon>Agaricomycetes</taxon>
        <taxon>Agaricomycetidae</taxon>
        <taxon>Agaricales</taxon>
        <taxon>Marasmiineae</taxon>
        <taxon>Marasmiaceae</taxon>
        <taxon>Tetrapyrgos</taxon>
    </lineage>
</organism>
<dbReference type="InterPro" id="IPR023213">
    <property type="entry name" value="CAT-like_dom_sf"/>
</dbReference>
<dbReference type="InterPro" id="IPR012338">
    <property type="entry name" value="Beta-lactam/transpept-like"/>
</dbReference>
<dbReference type="InterPro" id="IPR001466">
    <property type="entry name" value="Beta-lactam-related"/>
</dbReference>
<protein>
    <recommendedName>
        <fullName evidence="3">Beta-lactamase-related domain-containing protein</fullName>
    </recommendedName>
</protein>
<dbReference type="AlphaFoldDB" id="A0A8H5GHT3"/>
<reference evidence="4 5" key="1">
    <citation type="journal article" date="2020" name="ISME J.">
        <title>Uncovering the hidden diversity of litter-decomposition mechanisms in mushroom-forming fungi.</title>
        <authorList>
            <person name="Floudas D."/>
            <person name="Bentzer J."/>
            <person name="Ahren D."/>
            <person name="Johansson T."/>
            <person name="Persson P."/>
            <person name="Tunlid A."/>
        </authorList>
    </citation>
    <scope>NUCLEOTIDE SEQUENCE [LARGE SCALE GENOMIC DNA]</scope>
    <source>
        <strain evidence="4 5">CBS 291.85</strain>
    </source>
</reference>
<gene>
    <name evidence="4" type="ORF">D9758_005454</name>
</gene>
<evidence type="ECO:0000313" key="5">
    <source>
        <dbReference type="Proteomes" id="UP000559256"/>
    </source>
</evidence>
<keyword evidence="2" id="KW-0732">Signal</keyword>
<sequence length="1182" mass="130833">MFVLDLLLVGLSAGLFYTSVHAQFVQKPFELHISNQRQASRTKDILNSDVDAFIEGLLRSWNSPGGISVAVVRQSDDGEWDVEVKGYGFARVDGKKMSEHSLVGIASNSKLFTALGTGLLISNESLSLSWNTKIADVVPEWGLADSIASAETTIVDAMSHRTGLPRHDLMYSRTDNTSSILQRLRYLRTSAPFRTIWQYCNNMYTLLSYLPTLLVDKPFARYIKDNIFVPLNLSSTTYSLDVARASGHLADPICRDGVNRSDDVFGMGKARAALYPNWWLDSSEDGNYKSGAGGVIMNAKDAAKWLQVLLLEGKNPDTGEQVIPAQVIQRLAAGITVSVPQAAYPELSPIVYGGGQSRGTYRGHEYIEHGGSTTGYRTQITRFPWAKLGVAVFSNDDTYGSVFHEIIKWRLVDEALELEPIDWDSRQKSAVREAYATYETSALPRPSKPALPSRPFTSLAGVYHNTGYGDMELCLFDFEGSGESFHQSDSCNSLIEEQSIILPGAVGEGIPTLIAHWNKSWSSHLRLEHFDGELFNLTALDSRPTLNESDPYWTYNFHDLEIVTAEFTFDGEVGFGITGGFWGAGVNVAGPVGNSVKEKAEVWFGRSNFRRKPLSRRQAPLKISMSNIQPATENYRQRVLPYSSEAIIKEGPFTRSLSIVDATVLRYTPTCATWIFDPTHSYSLDTLFLSLSKTLDSYPQWCGSLHMPRNNDSPSAAASHAERFNRPLVTWGTPADLGVEFIKAESPHKLAKLIPSCEERATAHRIWDGNVIPLLGIFPQTPNLALYDRVSHEGLPCMIIQVTTFACGGLAITVKLAHVLADAQTLLTFVHDWATQNRRLLEGMKVEDVKVIKRPFQPELVDAAAEGDIDAATPDGAVIAKARSIPLHRHDWWASSTEDCPPFMLKSTEIPEAFRNSVPSLTLGKPLPWSQWDMLAPVSHYLIHFSRDEVLAMWDASVAAISQKASPAPKISKLDALFAHMWTLIVKARGIDNEDFPVHLDTTIGLRPRLSPALPADFLGSPIMNIPVTLPASEVGPGAAAAVRQSMGRYDASTLGVLLHEMAHEVDPSRIWNTFLGERHTIATSWLESRPGLGAYDVDYGFGKPRMVESMMPDCDGCVQVMESGIPNARSQPATFIPWYQNGVVVSLHLRTDVMQRLLADPYLRKYDRKDRSLQLGNEPDL</sequence>
<dbReference type="EMBL" id="JAACJM010000028">
    <property type="protein sequence ID" value="KAF5365311.1"/>
    <property type="molecule type" value="Genomic_DNA"/>
</dbReference>
<dbReference type="PANTHER" id="PTHR46825:SF15">
    <property type="entry name" value="BETA-LACTAMASE-RELATED DOMAIN-CONTAINING PROTEIN"/>
    <property type="match status" value="1"/>
</dbReference>
<evidence type="ECO:0000259" key="3">
    <source>
        <dbReference type="Pfam" id="PF00144"/>
    </source>
</evidence>
<evidence type="ECO:0000256" key="2">
    <source>
        <dbReference type="SAM" id="SignalP"/>
    </source>
</evidence>